<dbReference type="AlphaFoldDB" id="A0A2N5X5B2"/>
<comment type="caution">
    <text evidence="4">The sequence shown here is derived from an EMBL/GenBank/DDBJ whole genome shotgun (WGS) entry which is preliminary data.</text>
</comment>
<proteinExistence type="predicted"/>
<dbReference type="InterPro" id="IPR011010">
    <property type="entry name" value="DNA_brk_join_enz"/>
</dbReference>
<organism evidence="4 5">
    <name type="scientific">Pseudohalioglobus lutimaris</name>
    <dbReference type="NCBI Taxonomy" id="1737061"/>
    <lineage>
        <taxon>Bacteria</taxon>
        <taxon>Pseudomonadati</taxon>
        <taxon>Pseudomonadota</taxon>
        <taxon>Gammaproteobacteria</taxon>
        <taxon>Cellvibrionales</taxon>
        <taxon>Halieaceae</taxon>
        <taxon>Pseudohalioglobus</taxon>
    </lineage>
</organism>
<dbReference type="InterPro" id="IPR024456">
    <property type="entry name" value="Integrase_catalytic_putative"/>
</dbReference>
<dbReference type="EMBL" id="PKUS01000005">
    <property type="protein sequence ID" value="PLW69676.1"/>
    <property type="molecule type" value="Genomic_DNA"/>
</dbReference>
<evidence type="ECO:0000313" key="4">
    <source>
        <dbReference type="EMBL" id="PLW69676.1"/>
    </source>
</evidence>
<feature type="domain" description="Integrase catalytic" evidence="3">
    <location>
        <begin position="123"/>
        <end position="234"/>
    </location>
</feature>
<evidence type="ECO:0000259" key="3">
    <source>
        <dbReference type="Pfam" id="PF12835"/>
    </source>
</evidence>
<dbReference type="RefSeq" id="WP_027948882.1">
    <property type="nucleotide sequence ID" value="NZ_PKUS01000005.1"/>
</dbReference>
<protein>
    <submittedName>
        <fullName evidence="4">Integrase</fullName>
    </submittedName>
</protein>
<keyword evidence="5" id="KW-1185">Reference proteome</keyword>
<accession>A0A2N5X5B2</accession>
<dbReference type="SUPFAM" id="SSF56349">
    <property type="entry name" value="DNA breaking-rejoining enzymes"/>
    <property type="match status" value="1"/>
</dbReference>
<dbReference type="GO" id="GO:0003677">
    <property type="term" value="F:DNA binding"/>
    <property type="evidence" value="ECO:0007669"/>
    <property type="project" value="InterPro"/>
</dbReference>
<evidence type="ECO:0000259" key="2">
    <source>
        <dbReference type="Pfam" id="PF12834"/>
    </source>
</evidence>
<dbReference type="Proteomes" id="UP000235005">
    <property type="component" value="Unassembled WGS sequence"/>
</dbReference>
<dbReference type="Pfam" id="PF12834">
    <property type="entry name" value="Phage_int_SAM_2"/>
    <property type="match status" value="1"/>
</dbReference>
<feature type="domain" description="Putative integrase N-terminal" evidence="2">
    <location>
        <begin position="1"/>
        <end position="83"/>
    </location>
</feature>
<dbReference type="GO" id="GO:0006310">
    <property type="term" value="P:DNA recombination"/>
    <property type="evidence" value="ECO:0007669"/>
    <property type="project" value="UniProtKB-KW"/>
</dbReference>
<dbReference type="GO" id="GO:0015074">
    <property type="term" value="P:DNA integration"/>
    <property type="evidence" value="ECO:0007669"/>
    <property type="project" value="InterPro"/>
</dbReference>
<gene>
    <name evidence="4" type="ORF">C0039_06620</name>
</gene>
<dbReference type="Gene3D" id="1.10.443.10">
    <property type="entry name" value="Intergrase catalytic core"/>
    <property type="match status" value="1"/>
</dbReference>
<dbReference type="InterPro" id="IPR024457">
    <property type="entry name" value="Putative_integrase_N"/>
</dbReference>
<dbReference type="Pfam" id="PF12835">
    <property type="entry name" value="Integrase_1"/>
    <property type="match status" value="1"/>
</dbReference>
<keyword evidence="1" id="KW-0233">DNA recombination</keyword>
<dbReference type="OrthoDB" id="5394387at2"/>
<evidence type="ECO:0000313" key="5">
    <source>
        <dbReference type="Proteomes" id="UP000235005"/>
    </source>
</evidence>
<dbReference type="InterPro" id="IPR013762">
    <property type="entry name" value="Integrase-like_cat_sf"/>
</dbReference>
<reference evidence="4 5" key="1">
    <citation type="submission" date="2018-01" db="EMBL/GenBank/DDBJ databases">
        <title>The draft genome sequence of Halioglobus lutimaris HF004.</title>
        <authorList>
            <person name="Du Z.-J."/>
            <person name="Shi M.-J."/>
        </authorList>
    </citation>
    <scope>NUCLEOTIDE SEQUENCE [LARGE SCALE GENOMIC DNA]</scope>
    <source>
        <strain evidence="4 5">HF004</strain>
    </source>
</reference>
<name>A0A2N5X5B2_9GAMM</name>
<evidence type="ECO:0000256" key="1">
    <source>
        <dbReference type="ARBA" id="ARBA00023172"/>
    </source>
</evidence>
<sequence>MRDLNYQLKLLCKHSHEGSFETRVGRERQLSAIANQLHELGFRQLKASSLKQKHVQALVDEWLKQNLSPGTIKNRMSCLRWWAEKVNKRAVVASSNDFYGIPDRQFVSGTSKAKDLKRDQLALVKDEYVRMSLRLQQAFGLRREEALKIQPRWADRGDHLHLKASWTKGGRERTVPIRTLEQRALLEQAKRLAGFGSLIPRGRQYIEQLRIYERHTANAGLSKMHGLRHAYAQQRYRELTGWPCPHAGGPAKEQLTGSQRQVDQQARLTISAEIGHVRAQITAVYIGR</sequence>